<feature type="domain" description="Bromodomain associated" evidence="7">
    <location>
        <begin position="5"/>
        <end position="83"/>
    </location>
</feature>
<feature type="compositionally biased region" description="Basic and acidic residues" evidence="5">
    <location>
        <begin position="236"/>
        <end position="250"/>
    </location>
</feature>
<dbReference type="AlphaFoldDB" id="A0A9Q8VDK6"/>
<dbReference type="InterPro" id="IPR006565">
    <property type="entry name" value="BTP"/>
</dbReference>
<evidence type="ECO:0000256" key="5">
    <source>
        <dbReference type="SAM" id="MobiDB-lite"/>
    </source>
</evidence>
<dbReference type="InterPro" id="IPR009072">
    <property type="entry name" value="Histone-fold"/>
</dbReference>
<keyword evidence="6" id="KW-0732">Signal</keyword>
<dbReference type="Gene3D" id="1.10.20.10">
    <property type="entry name" value="Histone, subunit A"/>
    <property type="match status" value="1"/>
</dbReference>
<keyword evidence="4" id="KW-0539">Nucleus</keyword>
<keyword evidence="3" id="KW-0804">Transcription</keyword>
<sequence>MAGQPAIFHALLRPVILQVLRAAGYHATRGAVLDSLTDLAARYLQTLCEKTAAHAVHARGEASDYTVVELRMALQDVGALQPERTPTDEHWRQNGDDGDEDLRGVDEFLEWFSGPVMKELMEMGKGDGESDATDYLSALKMKHSKAGEDSKWNGTLIGKPLDAVADIQVEGGPIMSIDDWVMERSRAYFTPPPQIDDGDDNDDAGHRAGQEGAQTNGHHHASSPSAASSGLSSVGDRLDDGHETEKMDLT</sequence>
<dbReference type="EMBL" id="CP086359">
    <property type="protein sequence ID" value="UNI20989.1"/>
    <property type="molecule type" value="Genomic_DNA"/>
</dbReference>
<evidence type="ECO:0000313" key="9">
    <source>
        <dbReference type="Proteomes" id="UP000829364"/>
    </source>
</evidence>
<protein>
    <recommendedName>
        <fullName evidence="7">Bromodomain associated domain-containing protein</fullName>
    </recommendedName>
</protein>
<name>A0A9Q8VDK6_9HYPO</name>
<organism evidence="8 9">
    <name type="scientific">Purpureocillium takamizusanense</name>
    <dbReference type="NCBI Taxonomy" id="2060973"/>
    <lineage>
        <taxon>Eukaryota</taxon>
        <taxon>Fungi</taxon>
        <taxon>Dikarya</taxon>
        <taxon>Ascomycota</taxon>
        <taxon>Pezizomycotina</taxon>
        <taxon>Sordariomycetes</taxon>
        <taxon>Hypocreomycetidae</taxon>
        <taxon>Hypocreales</taxon>
        <taxon>Ophiocordycipitaceae</taxon>
        <taxon>Purpureocillium</taxon>
    </lineage>
</organism>
<evidence type="ECO:0000256" key="4">
    <source>
        <dbReference type="ARBA" id="ARBA00023242"/>
    </source>
</evidence>
<dbReference type="RefSeq" id="XP_047844470.1">
    <property type="nucleotide sequence ID" value="XM_047988474.1"/>
</dbReference>
<dbReference type="SMART" id="SM00576">
    <property type="entry name" value="BTP"/>
    <property type="match status" value="1"/>
</dbReference>
<dbReference type="OrthoDB" id="5402929at2759"/>
<dbReference type="KEGG" id="ptkz:JDV02_007024"/>
<feature type="region of interest" description="Disordered" evidence="5">
    <location>
        <begin position="189"/>
        <end position="250"/>
    </location>
</feature>
<gene>
    <name evidence="8" type="ORF">JDV02_007024</name>
</gene>
<reference evidence="8" key="1">
    <citation type="submission" date="2021-11" db="EMBL/GenBank/DDBJ databases">
        <title>Purpureocillium_takamizusanense_genome.</title>
        <authorList>
            <person name="Nguyen N.-H."/>
        </authorList>
    </citation>
    <scope>NUCLEOTIDE SEQUENCE</scope>
    <source>
        <strain evidence="8">PT3</strain>
    </source>
</reference>
<evidence type="ECO:0000256" key="3">
    <source>
        <dbReference type="ARBA" id="ARBA00023163"/>
    </source>
</evidence>
<dbReference type="GO" id="GO:0046982">
    <property type="term" value="F:protein heterodimerization activity"/>
    <property type="evidence" value="ECO:0007669"/>
    <property type="project" value="InterPro"/>
</dbReference>
<comment type="subcellular location">
    <subcellularLocation>
        <location evidence="1">Nucleus</location>
    </subcellularLocation>
</comment>
<dbReference type="Pfam" id="PF07524">
    <property type="entry name" value="Bromo_TP"/>
    <property type="match status" value="1"/>
</dbReference>
<proteinExistence type="predicted"/>
<dbReference type="Proteomes" id="UP000829364">
    <property type="component" value="Chromosome 6"/>
</dbReference>
<feature type="compositionally biased region" description="Low complexity" evidence="5">
    <location>
        <begin position="222"/>
        <end position="235"/>
    </location>
</feature>
<feature type="signal peptide" evidence="6">
    <location>
        <begin position="1"/>
        <end position="22"/>
    </location>
</feature>
<evidence type="ECO:0000259" key="7">
    <source>
        <dbReference type="SMART" id="SM00576"/>
    </source>
</evidence>
<evidence type="ECO:0000256" key="2">
    <source>
        <dbReference type="ARBA" id="ARBA00023015"/>
    </source>
</evidence>
<dbReference type="GeneID" id="72068973"/>
<evidence type="ECO:0000256" key="1">
    <source>
        <dbReference type="ARBA" id="ARBA00004123"/>
    </source>
</evidence>
<dbReference type="CDD" id="cd00076">
    <property type="entry name" value="HFD_SF"/>
    <property type="match status" value="1"/>
</dbReference>
<keyword evidence="9" id="KW-1185">Reference proteome</keyword>
<feature type="chain" id="PRO_5040452056" description="Bromodomain associated domain-containing protein" evidence="6">
    <location>
        <begin position="23"/>
        <end position="250"/>
    </location>
</feature>
<dbReference type="GO" id="GO:0005634">
    <property type="term" value="C:nucleus"/>
    <property type="evidence" value="ECO:0007669"/>
    <property type="project" value="UniProtKB-SubCell"/>
</dbReference>
<evidence type="ECO:0000313" key="8">
    <source>
        <dbReference type="EMBL" id="UNI20989.1"/>
    </source>
</evidence>
<accession>A0A9Q8VDK6</accession>
<evidence type="ECO:0000256" key="6">
    <source>
        <dbReference type="SAM" id="SignalP"/>
    </source>
</evidence>
<keyword evidence="2" id="KW-0805">Transcription regulation</keyword>